<dbReference type="GO" id="GO:0008270">
    <property type="term" value="F:zinc ion binding"/>
    <property type="evidence" value="ECO:0007669"/>
    <property type="project" value="UniProtKB-KW"/>
</dbReference>
<evidence type="ECO:0000256" key="9">
    <source>
        <dbReference type="ARBA" id="ARBA00023242"/>
    </source>
</evidence>
<dbReference type="InterPro" id="IPR022658">
    <property type="entry name" value="XPA_CS"/>
</dbReference>
<dbReference type="OrthoDB" id="5368863at2759"/>
<keyword evidence="9" id="KW-0539">Nucleus</keyword>
<reference evidence="12 13" key="1">
    <citation type="journal article" date="2019" name="Front. Genet.">
        <title>Whole-Genome Sequencing of the Opportunistic Yeast Pathogen Candida inconspicua Uncovers Its Hybrid Origin.</title>
        <authorList>
            <person name="Mixao V."/>
            <person name="Hansen A.P."/>
            <person name="Saus E."/>
            <person name="Boekhout T."/>
            <person name="Lass-Florl C."/>
            <person name="Gabaldon T."/>
        </authorList>
    </citation>
    <scope>NUCLEOTIDE SEQUENCE [LARGE SCALE GENOMIC DNA]</scope>
    <source>
        <strain evidence="12 13">CBS 180</strain>
    </source>
</reference>
<dbReference type="Gene3D" id="3.90.530.10">
    <property type="entry name" value="XPA C-terminal domain"/>
    <property type="match status" value="1"/>
</dbReference>
<dbReference type="Pfam" id="PF05181">
    <property type="entry name" value="XPA_C"/>
    <property type="match status" value="1"/>
</dbReference>
<evidence type="ECO:0000256" key="8">
    <source>
        <dbReference type="ARBA" id="ARBA00023204"/>
    </source>
</evidence>
<dbReference type="InterPro" id="IPR000465">
    <property type="entry name" value="XPA/RAD14"/>
</dbReference>
<dbReference type="InterPro" id="IPR022656">
    <property type="entry name" value="XPA_C"/>
</dbReference>
<keyword evidence="6" id="KW-0862">Zinc</keyword>
<evidence type="ECO:0000256" key="6">
    <source>
        <dbReference type="ARBA" id="ARBA00022833"/>
    </source>
</evidence>
<dbReference type="InterPro" id="IPR009061">
    <property type="entry name" value="DNA-bd_dom_put_sf"/>
</dbReference>
<feature type="domain" description="XPA C-terminal" evidence="11">
    <location>
        <begin position="218"/>
        <end position="268"/>
    </location>
</feature>
<dbReference type="GO" id="GO:0000110">
    <property type="term" value="C:nucleotide-excision repair factor 1 complex"/>
    <property type="evidence" value="ECO:0007669"/>
    <property type="project" value="TreeGrafter"/>
</dbReference>
<sequence length="366" mass="43179">MEASSDREKKIAQNRAKALQRIRQRQNGVKQGFDEVNSGTSNRIQKDTFSGLSKEQQALIERNREKALERFKLRQGFAAGQRDGSQYKPQVPGAVESSDNLNNKGDAVTKYIRPSVRKSDYIEYDFSTMQDTYGGFVSGRNVDKNGKPIEMSLEEWKRQQKEKQELDSLQDDEYELPPVDDHDAPKCHECNSIEIDKKMLEIFGCLVCKRCKEKFPNKYSLLTKTECKEDYFLTDPELADETLFRRIIKENPHSGTFSRMQLFLRYQIEEYAFKKWGGEKKLDEEWLRREEMRKKRRERKFNNKLKDMRKKLRAEELTRNLGLVRDNKHTHDWSAPIRKVDKETNMDNIYVKRCTECGMEVEEVLI</sequence>
<keyword evidence="5" id="KW-0863">Zinc-finger</keyword>
<evidence type="ECO:0000256" key="2">
    <source>
        <dbReference type="ARBA" id="ARBA00005548"/>
    </source>
</evidence>
<comment type="subcellular location">
    <subcellularLocation>
        <location evidence="1">Nucleus</location>
    </subcellularLocation>
</comment>
<dbReference type="GO" id="GO:0006284">
    <property type="term" value="P:base-excision repair"/>
    <property type="evidence" value="ECO:0007669"/>
    <property type="project" value="TreeGrafter"/>
</dbReference>
<name>A0A4T0X4L4_9ASCO</name>
<keyword evidence="7" id="KW-0238">DNA-binding</keyword>
<feature type="compositionally biased region" description="Polar residues" evidence="10">
    <location>
        <begin position="37"/>
        <end position="50"/>
    </location>
</feature>
<dbReference type="AlphaFoldDB" id="A0A4T0X4L4"/>
<keyword evidence="3" id="KW-0479">Metal-binding</keyword>
<proteinExistence type="inferred from homology"/>
<organism evidence="12 13">
    <name type="scientific">Pichia inconspicua</name>
    <dbReference type="NCBI Taxonomy" id="52247"/>
    <lineage>
        <taxon>Eukaryota</taxon>
        <taxon>Fungi</taxon>
        <taxon>Dikarya</taxon>
        <taxon>Ascomycota</taxon>
        <taxon>Saccharomycotina</taxon>
        <taxon>Pichiomycetes</taxon>
        <taxon>Pichiales</taxon>
        <taxon>Pichiaceae</taxon>
        <taxon>Pichia</taxon>
    </lineage>
</organism>
<evidence type="ECO:0000256" key="3">
    <source>
        <dbReference type="ARBA" id="ARBA00022723"/>
    </source>
</evidence>
<dbReference type="CDD" id="cd21077">
    <property type="entry name" value="DBD_Rad14"/>
    <property type="match status" value="1"/>
</dbReference>
<gene>
    <name evidence="12" type="ORF">CANINC_001051</name>
</gene>
<evidence type="ECO:0000256" key="7">
    <source>
        <dbReference type="ARBA" id="ARBA00023125"/>
    </source>
</evidence>
<dbReference type="SUPFAM" id="SSF46955">
    <property type="entry name" value="Putative DNA-binding domain"/>
    <property type="match status" value="1"/>
</dbReference>
<dbReference type="GO" id="GO:0000715">
    <property type="term" value="P:nucleotide-excision repair, DNA damage recognition"/>
    <property type="evidence" value="ECO:0007669"/>
    <property type="project" value="TreeGrafter"/>
</dbReference>
<feature type="region of interest" description="Disordered" evidence="10">
    <location>
        <begin position="1"/>
        <end position="50"/>
    </location>
</feature>
<dbReference type="NCBIfam" id="TIGR00598">
    <property type="entry name" value="rad14"/>
    <property type="match status" value="1"/>
</dbReference>
<dbReference type="STRING" id="52247.A0A4T0X4L4"/>
<evidence type="ECO:0000259" key="11">
    <source>
        <dbReference type="Pfam" id="PF05181"/>
    </source>
</evidence>
<feature type="region of interest" description="Disordered" evidence="10">
    <location>
        <begin position="79"/>
        <end position="102"/>
    </location>
</feature>
<dbReference type="PANTHER" id="PTHR10142:SF0">
    <property type="entry name" value="DNA REPAIR PROTEIN COMPLEMENTING XP-A CELLS"/>
    <property type="match status" value="1"/>
</dbReference>
<dbReference type="InterPro" id="IPR037129">
    <property type="entry name" value="XPA_sf"/>
</dbReference>
<evidence type="ECO:0000256" key="10">
    <source>
        <dbReference type="SAM" id="MobiDB-lite"/>
    </source>
</evidence>
<evidence type="ECO:0000313" key="12">
    <source>
        <dbReference type="EMBL" id="TID30349.1"/>
    </source>
</evidence>
<keyword evidence="4" id="KW-0227">DNA damage</keyword>
<dbReference type="GO" id="GO:0070914">
    <property type="term" value="P:UV-damage excision repair"/>
    <property type="evidence" value="ECO:0007669"/>
    <property type="project" value="TreeGrafter"/>
</dbReference>
<dbReference type="InterPro" id="IPR022652">
    <property type="entry name" value="Znf_XPA_CS"/>
</dbReference>
<comment type="caution">
    <text evidence="12">The sequence shown here is derived from an EMBL/GenBank/DDBJ whole genome shotgun (WGS) entry which is preliminary data.</text>
</comment>
<accession>A0A4T0X4L4</accession>
<protein>
    <recommendedName>
        <fullName evidence="11">XPA C-terminal domain-containing protein</fullName>
    </recommendedName>
</protein>
<keyword evidence="8" id="KW-0234">DNA repair</keyword>
<comment type="similarity">
    <text evidence="2">Belongs to the XPA family.</text>
</comment>
<evidence type="ECO:0000313" key="13">
    <source>
        <dbReference type="Proteomes" id="UP000307173"/>
    </source>
</evidence>
<evidence type="ECO:0000256" key="4">
    <source>
        <dbReference type="ARBA" id="ARBA00022763"/>
    </source>
</evidence>
<dbReference type="GO" id="GO:1901255">
    <property type="term" value="P:nucleotide-excision repair involved in interstrand cross-link repair"/>
    <property type="evidence" value="ECO:0007669"/>
    <property type="project" value="TreeGrafter"/>
</dbReference>
<dbReference type="PANTHER" id="PTHR10142">
    <property type="entry name" value="DNA REPAIR PROTEIN COMPLEMENTING XP-A CELLS"/>
    <property type="match status" value="1"/>
</dbReference>
<dbReference type="EMBL" id="SELW01000155">
    <property type="protein sequence ID" value="TID30349.1"/>
    <property type="molecule type" value="Genomic_DNA"/>
</dbReference>
<dbReference type="GO" id="GO:0003684">
    <property type="term" value="F:damaged DNA binding"/>
    <property type="evidence" value="ECO:0007669"/>
    <property type="project" value="InterPro"/>
</dbReference>
<feature type="compositionally biased region" description="Basic and acidic residues" evidence="10">
    <location>
        <begin position="1"/>
        <end position="11"/>
    </location>
</feature>
<dbReference type="Proteomes" id="UP000307173">
    <property type="component" value="Unassembled WGS sequence"/>
</dbReference>
<dbReference type="PROSITE" id="PS00753">
    <property type="entry name" value="XPA_2"/>
    <property type="match status" value="1"/>
</dbReference>
<evidence type="ECO:0000256" key="1">
    <source>
        <dbReference type="ARBA" id="ARBA00004123"/>
    </source>
</evidence>
<evidence type="ECO:0000256" key="5">
    <source>
        <dbReference type="ARBA" id="ARBA00022771"/>
    </source>
</evidence>
<dbReference type="Pfam" id="PF01286">
    <property type="entry name" value="XPA_N"/>
    <property type="match status" value="1"/>
</dbReference>
<keyword evidence="13" id="KW-1185">Reference proteome</keyword>